<dbReference type="AlphaFoldDB" id="A0A9P5UTU7"/>
<feature type="region of interest" description="Disordered" evidence="1">
    <location>
        <begin position="1"/>
        <end position="24"/>
    </location>
</feature>
<organism evidence="2 3">
    <name type="scientific">Linnemannia schmuckeri</name>
    <dbReference type="NCBI Taxonomy" id="64567"/>
    <lineage>
        <taxon>Eukaryota</taxon>
        <taxon>Fungi</taxon>
        <taxon>Fungi incertae sedis</taxon>
        <taxon>Mucoromycota</taxon>
        <taxon>Mortierellomycotina</taxon>
        <taxon>Mortierellomycetes</taxon>
        <taxon>Mortierellales</taxon>
        <taxon>Mortierellaceae</taxon>
        <taxon>Linnemannia</taxon>
    </lineage>
</organism>
<dbReference type="Proteomes" id="UP000748756">
    <property type="component" value="Unassembled WGS sequence"/>
</dbReference>
<evidence type="ECO:0000313" key="3">
    <source>
        <dbReference type="Proteomes" id="UP000748756"/>
    </source>
</evidence>
<accession>A0A9P5UTU7</accession>
<gene>
    <name evidence="2" type="ORF">BG015_006898</name>
</gene>
<dbReference type="EMBL" id="JAAAUQ010003387">
    <property type="protein sequence ID" value="KAF9117655.1"/>
    <property type="molecule type" value="Genomic_DNA"/>
</dbReference>
<keyword evidence="3" id="KW-1185">Reference proteome</keyword>
<proteinExistence type="predicted"/>
<dbReference type="OrthoDB" id="2433906at2759"/>
<sequence>MLSAVPSTDPASWTVPSTSSSALPKPPYYNLTVKQKAVCQPTFKHRLWLEDSKAQIPQGFDTSISEIESMLPALRDADASVLEYLEYLEGVEERLVNYYNGDRM</sequence>
<name>A0A9P5UTU7_9FUNG</name>
<evidence type="ECO:0000256" key="1">
    <source>
        <dbReference type="SAM" id="MobiDB-lite"/>
    </source>
</evidence>
<protein>
    <submittedName>
        <fullName evidence="2">Uncharacterized protein</fullName>
    </submittedName>
</protein>
<feature type="non-terminal residue" evidence="2">
    <location>
        <position position="104"/>
    </location>
</feature>
<comment type="caution">
    <text evidence="2">The sequence shown here is derived from an EMBL/GenBank/DDBJ whole genome shotgun (WGS) entry which is preliminary data.</text>
</comment>
<evidence type="ECO:0000313" key="2">
    <source>
        <dbReference type="EMBL" id="KAF9117655.1"/>
    </source>
</evidence>
<reference evidence="2" key="1">
    <citation type="journal article" date="2020" name="Fungal Divers.">
        <title>Resolving the Mortierellaceae phylogeny through synthesis of multi-gene phylogenetics and phylogenomics.</title>
        <authorList>
            <person name="Vandepol N."/>
            <person name="Liber J."/>
            <person name="Desiro A."/>
            <person name="Na H."/>
            <person name="Kennedy M."/>
            <person name="Barry K."/>
            <person name="Grigoriev I.V."/>
            <person name="Miller A.N."/>
            <person name="O'Donnell K."/>
            <person name="Stajich J.E."/>
            <person name="Bonito G."/>
        </authorList>
    </citation>
    <scope>NUCLEOTIDE SEQUENCE</scope>
    <source>
        <strain evidence="2">NRRL 6426</strain>
    </source>
</reference>
<feature type="compositionally biased region" description="Polar residues" evidence="1">
    <location>
        <begin position="1"/>
        <end position="22"/>
    </location>
</feature>